<dbReference type="PROSITE" id="PS51318">
    <property type="entry name" value="TAT"/>
    <property type="match status" value="1"/>
</dbReference>
<dbReference type="EMBL" id="LOJF01000010">
    <property type="protein sequence ID" value="KUH58139.1"/>
    <property type="molecule type" value="Genomic_DNA"/>
</dbReference>
<comment type="similarity">
    <text evidence="2">Belongs to the glycosyl hydrolase 3 family.</text>
</comment>
<feature type="signal peptide" evidence="8">
    <location>
        <begin position="1"/>
        <end position="24"/>
    </location>
</feature>
<dbReference type="PANTHER" id="PTHR30620:SF16">
    <property type="entry name" value="LYSOSOMAL BETA GLUCOSIDASE"/>
    <property type="match status" value="1"/>
</dbReference>
<dbReference type="InterPro" id="IPR051915">
    <property type="entry name" value="Cellulose_Degrad_GH3"/>
</dbReference>
<evidence type="ECO:0000256" key="4">
    <source>
        <dbReference type="ARBA" id="ARBA00022729"/>
    </source>
</evidence>
<dbReference type="Pfam" id="PF01915">
    <property type="entry name" value="Glyco_hydro_3_C"/>
    <property type="match status" value="1"/>
</dbReference>
<dbReference type="Pfam" id="PF00933">
    <property type="entry name" value="Glyco_hydro_3"/>
    <property type="match status" value="1"/>
</dbReference>
<dbReference type="SUPFAM" id="SSF52279">
    <property type="entry name" value="Beta-D-glucan exohydrolase, C-terminal domain"/>
    <property type="match status" value="1"/>
</dbReference>
<sequence>MASTTRRNFILSSALAAASATVLAACGASGEKASGKLPAADSYPIDPDASGTKAKWSEEEKDGYNLITQDAGATLSYSPESGLGIIQVDGYAFKDLNGNGKLDLFEDWRQSPQDRAAAWAQELSIDDELPLMLHSSLMAEEAKDLSAGGEMAASNQFDLGIRTALSFATQGDGKSQSDWNNACQAYCEAKPNSIPFNLSTNPRDFGKFPTNLSLAASFDPELAKSVADEISKCYRAVGVTCLLGPQIDMCGEPRWSRITGAFGEDPALSRDLTRATIDGYQSTYVDGKDTGWGAGSVGTQMKHFPGDGAGESGREAHNDFGKFNVYPGDNFKASLVNFLDGGLNLDDSTSQASGVMTSYSIAYSKDEEYGELVGSAYSKFKTGILRDQCGYDGLICSDWGVTDDPGGFVSTPWGVTGLTKPERFKKILDCGIDQIGGGFDLESLKAAYDMLVSDLGQDGADERIRESVRRILVTYFEPGLVENPYTDSKAAVSLLEGDELATTARDAADKCIVLLKNEGGVICERSQKPKVYVPVKYTPAQAAGATGNMATAATMKLPIDANKVADCLDIVSDTIGDPTGPADENGKATYQESDLTRLTADQVADCDFAIVFVDSPATGDGAVPNSDGTFTYVPKTLQYRTYTADGANVRKTSIAGDKLADGSQENRTYFGQSATAQNESDLDSILNTVELMAGKPVVVVINASTPMIFSEFEDKVQGIVMHFGAADLPLADILGGKVEPSGLLPLQQPADMDTVEANDEDVPRDLVCHVDSAGNAYDFGFGLNWKGVIDDDRVSTYAKVAPLTEPQTVSIQL</sequence>
<reference evidence="11 12" key="1">
    <citation type="submission" date="2015-12" db="EMBL/GenBank/DDBJ databases">
        <title>Draft Genome Sequence of Olsenella scatoligenes SK9K4T; a Producer of 3-Methylindole- (skatole) and 4-Methylphenol- (p-cresol) Isolated from Pig Feces.</title>
        <authorList>
            <person name="Li X."/>
            <person name="Borg B."/>
            <person name="Canibe N."/>
        </authorList>
    </citation>
    <scope>NUCLEOTIDE SEQUENCE [LARGE SCALE GENOMIC DNA]</scope>
    <source>
        <strain evidence="11 12">SK9K4</strain>
    </source>
</reference>
<keyword evidence="12" id="KW-1185">Reference proteome</keyword>
<evidence type="ECO:0000256" key="1">
    <source>
        <dbReference type="ARBA" id="ARBA00000448"/>
    </source>
</evidence>
<dbReference type="PROSITE" id="PS51257">
    <property type="entry name" value="PROKAR_LIPOPROTEIN"/>
    <property type="match status" value="1"/>
</dbReference>
<dbReference type="PANTHER" id="PTHR30620">
    <property type="entry name" value="PERIPLASMIC BETA-GLUCOSIDASE-RELATED"/>
    <property type="match status" value="1"/>
</dbReference>
<evidence type="ECO:0000313" key="11">
    <source>
        <dbReference type="EMBL" id="KUH58139.1"/>
    </source>
</evidence>
<evidence type="ECO:0000259" key="9">
    <source>
        <dbReference type="Pfam" id="PF00933"/>
    </source>
</evidence>
<evidence type="ECO:0000256" key="2">
    <source>
        <dbReference type="ARBA" id="ARBA00005336"/>
    </source>
</evidence>
<evidence type="ECO:0000256" key="8">
    <source>
        <dbReference type="SAM" id="SignalP"/>
    </source>
</evidence>
<dbReference type="AlphaFoldDB" id="A0A117J4J4"/>
<name>A0A117J4J4_TRASO</name>
<dbReference type="PRINTS" id="PR00133">
    <property type="entry name" value="GLHYDRLASE3"/>
</dbReference>
<dbReference type="STRING" id="1299998.AUL39_07950"/>
<dbReference type="InterPro" id="IPR006311">
    <property type="entry name" value="TAT_signal"/>
</dbReference>
<keyword evidence="4 8" id="KW-0732">Signal</keyword>
<dbReference type="Proteomes" id="UP000054078">
    <property type="component" value="Unassembled WGS sequence"/>
</dbReference>
<dbReference type="OrthoDB" id="3187421at2"/>
<dbReference type="SUPFAM" id="SSF51445">
    <property type="entry name" value="(Trans)glycosidases"/>
    <property type="match status" value="1"/>
</dbReference>
<feature type="region of interest" description="Disordered" evidence="7">
    <location>
        <begin position="32"/>
        <end position="57"/>
    </location>
</feature>
<comment type="catalytic activity">
    <reaction evidence="1">
        <text>Hydrolysis of terminal, non-reducing beta-D-glucosyl residues with release of beta-D-glucose.</text>
        <dbReference type="EC" id="3.2.1.21"/>
    </reaction>
</comment>
<dbReference type="GO" id="GO:0008422">
    <property type="term" value="F:beta-glucosidase activity"/>
    <property type="evidence" value="ECO:0007669"/>
    <property type="project" value="UniProtKB-EC"/>
</dbReference>
<dbReference type="Gene3D" id="3.20.20.300">
    <property type="entry name" value="Glycoside hydrolase, family 3, N-terminal domain"/>
    <property type="match status" value="1"/>
</dbReference>
<keyword evidence="5" id="KW-0378">Hydrolase</keyword>
<protein>
    <recommendedName>
        <fullName evidence="3">beta-glucosidase</fullName>
        <ecNumber evidence="3">3.2.1.21</ecNumber>
    </recommendedName>
</protein>
<dbReference type="InterPro" id="IPR036962">
    <property type="entry name" value="Glyco_hydro_3_N_sf"/>
</dbReference>
<dbReference type="InterPro" id="IPR001764">
    <property type="entry name" value="Glyco_hydro_3_N"/>
</dbReference>
<evidence type="ECO:0000256" key="7">
    <source>
        <dbReference type="SAM" id="MobiDB-lite"/>
    </source>
</evidence>
<feature type="domain" description="Glycoside hydrolase family 3 C-terminal" evidence="10">
    <location>
        <begin position="512"/>
        <end position="784"/>
    </location>
</feature>
<dbReference type="Gene3D" id="3.40.50.1700">
    <property type="entry name" value="Glycoside hydrolase family 3 C-terminal domain"/>
    <property type="match status" value="1"/>
</dbReference>
<organism evidence="11 12">
    <name type="scientific">Tractidigestivibacter scatoligenes</name>
    <name type="common">Olsenella scatoligenes</name>
    <dbReference type="NCBI Taxonomy" id="1299998"/>
    <lineage>
        <taxon>Bacteria</taxon>
        <taxon>Bacillati</taxon>
        <taxon>Actinomycetota</taxon>
        <taxon>Coriobacteriia</taxon>
        <taxon>Coriobacteriales</taxon>
        <taxon>Atopobiaceae</taxon>
        <taxon>Tractidigestivibacter</taxon>
    </lineage>
</organism>
<evidence type="ECO:0000259" key="10">
    <source>
        <dbReference type="Pfam" id="PF01915"/>
    </source>
</evidence>
<dbReference type="EC" id="3.2.1.21" evidence="3"/>
<comment type="caution">
    <text evidence="11">The sequence shown here is derived from an EMBL/GenBank/DDBJ whole genome shotgun (WGS) entry which is preliminary data.</text>
</comment>
<feature type="domain" description="Glycoside hydrolase family 3 N-terminal" evidence="9">
    <location>
        <begin position="205"/>
        <end position="401"/>
    </location>
</feature>
<dbReference type="InterPro" id="IPR002772">
    <property type="entry name" value="Glyco_hydro_3_C"/>
</dbReference>
<evidence type="ECO:0000256" key="6">
    <source>
        <dbReference type="ARBA" id="ARBA00023295"/>
    </source>
</evidence>
<proteinExistence type="inferred from homology"/>
<dbReference type="InterPro" id="IPR017853">
    <property type="entry name" value="GH"/>
</dbReference>
<dbReference type="RefSeq" id="WP_059055068.1">
    <property type="nucleotide sequence ID" value="NZ_LOJF01000010.1"/>
</dbReference>
<feature type="chain" id="PRO_5039075416" description="beta-glucosidase" evidence="8">
    <location>
        <begin position="25"/>
        <end position="813"/>
    </location>
</feature>
<evidence type="ECO:0000256" key="5">
    <source>
        <dbReference type="ARBA" id="ARBA00022801"/>
    </source>
</evidence>
<evidence type="ECO:0000313" key="12">
    <source>
        <dbReference type="Proteomes" id="UP000054078"/>
    </source>
</evidence>
<evidence type="ECO:0000256" key="3">
    <source>
        <dbReference type="ARBA" id="ARBA00012744"/>
    </source>
</evidence>
<keyword evidence="6" id="KW-0326">Glycosidase</keyword>
<dbReference type="GO" id="GO:0009251">
    <property type="term" value="P:glucan catabolic process"/>
    <property type="evidence" value="ECO:0007669"/>
    <property type="project" value="TreeGrafter"/>
</dbReference>
<accession>A0A117J4J4</accession>
<gene>
    <name evidence="11" type="ORF">AUL39_07950</name>
</gene>
<dbReference type="InterPro" id="IPR036881">
    <property type="entry name" value="Glyco_hydro_3_C_sf"/>
</dbReference>